<feature type="compositionally biased region" description="Basic residues" evidence="1">
    <location>
        <begin position="243"/>
        <end position="252"/>
    </location>
</feature>
<dbReference type="AlphaFoldDB" id="A0A813WBT7"/>
<dbReference type="EMBL" id="CAJOBC010000998">
    <property type="protein sequence ID" value="CAF3646461.1"/>
    <property type="molecule type" value="Genomic_DNA"/>
</dbReference>
<dbReference type="Pfam" id="PF15087">
    <property type="entry name" value="DUF4551"/>
    <property type="match status" value="1"/>
</dbReference>
<reference evidence="2" key="1">
    <citation type="submission" date="2021-02" db="EMBL/GenBank/DDBJ databases">
        <authorList>
            <person name="Nowell W R."/>
        </authorList>
    </citation>
    <scope>NUCLEOTIDE SEQUENCE</scope>
</reference>
<dbReference type="InterPro" id="IPR027878">
    <property type="entry name" value="DUF4551"/>
</dbReference>
<protein>
    <submittedName>
        <fullName evidence="2">Uncharacterized protein</fullName>
    </submittedName>
</protein>
<keyword evidence="4" id="KW-1185">Reference proteome</keyword>
<evidence type="ECO:0000313" key="3">
    <source>
        <dbReference type="EMBL" id="CAF3646461.1"/>
    </source>
</evidence>
<organism evidence="2 4">
    <name type="scientific">Didymodactylos carnosus</name>
    <dbReference type="NCBI Taxonomy" id="1234261"/>
    <lineage>
        <taxon>Eukaryota</taxon>
        <taxon>Metazoa</taxon>
        <taxon>Spiralia</taxon>
        <taxon>Gnathifera</taxon>
        <taxon>Rotifera</taxon>
        <taxon>Eurotatoria</taxon>
        <taxon>Bdelloidea</taxon>
        <taxon>Philodinida</taxon>
        <taxon>Philodinidae</taxon>
        <taxon>Didymodactylos</taxon>
    </lineage>
</organism>
<comment type="caution">
    <text evidence="2">The sequence shown here is derived from an EMBL/GenBank/DDBJ whole genome shotgun (WGS) entry which is preliminary data.</text>
</comment>
<feature type="region of interest" description="Disordered" evidence="1">
    <location>
        <begin position="238"/>
        <end position="259"/>
    </location>
</feature>
<dbReference type="Proteomes" id="UP000681722">
    <property type="component" value="Unassembled WGS sequence"/>
</dbReference>
<dbReference type="Proteomes" id="UP000663829">
    <property type="component" value="Unassembled WGS sequence"/>
</dbReference>
<dbReference type="PANTHER" id="PTHR35354">
    <property type="entry name" value="RGD1561648"/>
    <property type="match status" value="1"/>
</dbReference>
<sequence>MSQKIQYMVTKNTKFETTLARYLISDAYNQLIGYDACIEKQGKTIKYRLIVLGLESLYMTDNPPKFIQLERPFIYYRDIVKAEMIDDYPDFLSGTEKENAIHMRLKVMMPKKKRKKKDPSVEEMETIPCLFDKPMLDNITDYMDESLNYLNPSRDLYNGPLTKLLAAIPLLLSSSIQDDNPTNDQSAQLTSRSIEPLNLSDLVPPLSLSDEFREQLQRLDITDRSRVQTLFDSRVTTITPRSKSARSSKKTKSTSSTSPKFNRYSLKTVYGNSTLLTPRIQKTMLSDTSVGDEIFLTPHTSRSILSTTTLLSNTSHNPTIYCPTIEEVKSLDNDAKEMRDIDIYFLANDSKIPEILSSALNNYIVNATLTFDRNQQKIPLQSYNSQDIIIMKTKFSQLKQEIMQSTIDIDRLLTLTIELHDAIEKYPKVKELFWKDQDLFIYYTAHLQTCIENIENKIHYSLEDDEEELQIKLGLSVMTLLNQAFLNTFALQDRFLRLEHNRYVY</sequence>
<name>A0A813WBT7_9BILA</name>
<dbReference type="PANTHER" id="PTHR35354:SF1">
    <property type="entry name" value="RGD1561648"/>
    <property type="match status" value="1"/>
</dbReference>
<evidence type="ECO:0000313" key="2">
    <source>
        <dbReference type="EMBL" id="CAF0858799.1"/>
    </source>
</evidence>
<dbReference type="EMBL" id="CAJNOQ010000998">
    <property type="protein sequence ID" value="CAF0858799.1"/>
    <property type="molecule type" value="Genomic_DNA"/>
</dbReference>
<dbReference type="OrthoDB" id="6022562at2759"/>
<proteinExistence type="predicted"/>
<accession>A0A813WBT7</accession>
<gene>
    <name evidence="2" type="ORF">GPM918_LOCUS6474</name>
    <name evidence="3" type="ORF">SRO942_LOCUS6474</name>
</gene>
<evidence type="ECO:0000313" key="4">
    <source>
        <dbReference type="Proteomes" id="UP000663829"/>
    </source>
</evidence>
<evidence type="ECO:0000256" key="1">
    <source>
        <dbReference type="SAM" id="MobiDB-lite"/>
    </source>
</evidence>